<dbReference type="PANTHER" id="PTHR45589">
    <property type="entry name" value="WD REPEAT DOMAIN 62, ISOFORM G"/>
    <property type="match status" value="1"/>
</dbReference>
<feature type="repeat" description="WD" evidence="1">
    <location>
        <begin position="752"/>
        <end position="785"/>
    </location>
</feature>
<dbReference type="EMBL" id="JABCRI010000011">
    <property type="protein sequence ID" value="KAF8397340.1"/>
    <property type="molecule type" value="Genomic_DNA"/>
</dbReference>
<keyword evidence="5" id="KW-1185">Reference proteome</keyword>
<evidence type="ECO:0000256" key="2">
    <source>
        <dbReference type="SAM" id="MobiDB-lite"/>
    </source>
</evidence>
<dbReference type="InterPro" id="IPR015943">
    <property type="entry name" value="WD40/YVTN_repeat-like_dom_sf"/>
</dbReference>
<sequence length="1352" mass="147425">MTQKARSSDQAYRVMMLEERPHQGRTHDIDYIFCPIPKRLGAWQTFPPVHSNPFRSKLSEAGTTLDLEEIVGLTTKNANGLASNISNGDCVYLAGCVVVIYNVESGTQSHLMVPHRMPKPLSCVAVSQDGRCVAAGESGHQPAVLVWDHASQDFISELKGHQYGVASIAFSPDGKHMVSVGFPHDGYLCLWEWRSGRLVTKLKASTSCSAISSVSFSSDANFFVTAGKKHLKFWTVGSSTRPRSNIGAGSLAIYGKSANLGVQKGSSFISVTSPIWTANNLVGADQAVEGYPIYALTDAGFLCLLHSGFSVRKWVDLKVEKGFALSVSNKLIACACSNGIIQLFAIGNLKYAGSLQYSEAKESHQATDIGCHAKSVEKGFESASTLPDAIACRFSTSEKLAVIYGDHSLYIWDINDVHNVTRCCVLVSHSACIWDVKNLSCENMHDPALACVARGCPGGVSFATCATDGTVRLWNLDLQPDSLKKIEKLEVDADQHSLISEQVNTIHLVSAGILERDIVESGVGNQGFRSMAVSSDGKYLAAGDCQGNLHIYNLHTFDYTCFQDAHDAEILSLSFSLPSKKNVISGQVAENHYFLASGGRDRIIHLYDVKRGFSLIESVDDHSAAVTSVKFCNGFKILSCSADRSLVFRDVAVTDSGCKILCCHHQMASNGTVYDLAVDTASEVAVTVGQDKKINTFNITTRKLIKTFKQDGDFGEPIKVNMDPSSSYLVCSYSNKSICIYDLMSGELVAQAAGHSEIITGVIFLTDCKHIISVGGDGCIFIWKVPFLLSSRMLQRMKKNDGPLSPTSIGQPIDSSESILHEEVGHEFKIDPKYIPVLENSNQDGQRVFFQEGGSQEISAFKFSISRLPKWAQAKVTNKGIVTEGPEFTSSQLVALDFLLPSVDDGGSSVDDGGTYAPMCPEVHTPCKYNLEDSEPCLANMSRSSFNTDNSKSSPVPQEMPSSFVMDKRWLTIHTVCLDLLDSPEMRDIKEVPNLSLQNPAMERPSGEGIDITLGHPIVANHLSVEPSCGTGNQIVDDGWAPPLSEDARLNTSVYICENEDQPGVHSANKCHEAVLGEVSAEQLLTDTVESLVQTTMDNENCHMKHQDDLFSQHFSNLSSILKMEGRKSSARRSYSAHFVVRQDHLTGCKRLFDSPNRNLGGEALNKGEESVPHSSLSDPSIQVLKELQMSNACNEDVKNSTRSLLSRTCTLRHIDSTKCCIVDNLMNMEGIKEEHQRVGIPEETEIEERISDCKEALLSLDAAAKSALQLFSKLEVLVSKEDASGGFGAELYDQAAELLPSITEKVHAIAESVQSSKKGSCRVEVCSFEPLLGRFAESLSHRVLEIVKKNL</sequence>
<proteinExistence type="predicted"/>
<evidence type="ECO:0000313" key="4">
    <source>
        <dbReference type="EMBL" id="KAF8397340.1"/>
    </source>
</evidence>
<dbReference type="InterPro" id="IPR036322">
    <property type="entry name" value="WD40_repeat_dom_sf"/>
</dbReference>
<dbReference type="InterPro" id="IPR011047">
    <property type="entry name" value="Quinoprotein_ADH-like_sf"/>
</dbReference>
<dbReference type="InterPro" id="IPR052779">
    <property type="entry name" value="WDR62"/>
</dbReference>
<dbReference type="Pfam" id="PF00400">
    <property type="entry name" value="WD40"/>
    <property type="match status" value="2"/>
</dbReference>
<dbReference type="InterPro" id="IPR001680">
    <property type="entry name" value="WD40_rpt"/>
</dbReference>
<evidence type="ECO:0000256" key="1">
    <source>
        <dbReference type="PROSITE-ProRule" id="PRU00221"/>
    </source>
</evidence>
<feature type="domain" description="MABP1/WDR62 second WD40" evidence="3">
    <location>
        <begin position="459"/>
        <end position="785"/>
    </location>
</feature>
<gene>
    <name evidence="4" type="ORF">HHK36_016253</name>
</gene>
<dbReference type="InterPro" id="IPR056162">
    <property type="entry name" value="WD40_MABP1-WDR62_2nd"/>
</dbReference>
<dbReference type="PROSITE" id="PS50082">
    <property type="entry name" value="WD_REPEATS_2"/>
    <property type="match status" value="2"/>
</dbReference>
<dbReference type="Proteomes" id="UP000655225">
    <property type="component" value="Unassembled WGS sequence"/>
</dbReference>
<dbReference type="SUPFAM" id="SSF50998">
    <property type="entry name" value="Quinoprotein alcohol dehydrogenase-like"/>
    <property type="match status" value="1"/>
</dbReference>
<evidence type="ECO:0000313" key="5">
    <source>
        <dbReference type="Proteomes" id="UP000655225"/>
    </source>
</evidence>
<dbReference type="PANTHER" id="PTHR45589:SF1">
    <property type="entry name" value="WD REPEAT DOMAIN 62, ISOFORM G"/>
    <property type="match status" value="1"/>
</dbReference>
<keyword evidence="1" id="KW-0853">WD repeat</keyword>
<feature type="region of interest" description="Disordered" evidence="2">
    <location>
        <begin position="1160"/>
        <end position="1179"/>
    </location>
</feature>
<dbReference type="Gene3D" id="2.130.10.10">
    <property type="entry name" value="YVTN repeat-like/Quinoprotein amine dehydrogenase"/>
    <property type="match status" value="4"/>
</dbReference>
<comment type="caution">
    <text evidence="4">The sequence shown here is derived from an EMBL/GenBank/DDBJ whole genome shotgun (WGS) entry which is preliminary data.</text>
</comment>
<dbReference type="SUPFAM" id="SSF50978">
    <property type="entry name" value="WD40 repeat-like"/>
    <property type="match status" value="1"/>
</dbReference>
<feature type="repeat" description="WD" evidence="1">
    <location>
        <begin position="158"/>
        <end position="201"/>
    </location>
</feature>
<dbReference type="Pfam" id="PF24782">
    <property type="entry name" value="WD40_MABP1-WDR62_2nd"/>
    <property type="match status" value="1"/>
</dbReference>
<reference evidence="4 5" key="1">
    <citation type="submission" date="2020-04" db="EMBL/GenBank/DDBJ databases">
        <title>Plant Genome Project.</title>
        <authorList>
            <person name="Zhang R.-G."/>
        </authorList>
    </citation>
    <scope>NUCLEOTIDE SEQUENCE [LARGE SCALE GENOMIC DNA]</scope>
    <source>
        <strain evidence="4">YNK0</strain>
        <tissue evidence="4">Leaf</tissue>
    </source>
</reference>
<dbReference type="OMA" id="LSCENMH"/>
<evidence type="ECO:0000259" key="3">
    <source>
        <dbReference type="Pfam" id="PF24782"/>
    </source>
</evidence>
<name>A0A834YZC5_TETSI</name>
<protein>
    <recommendedName>
        <fullName evidence="3">MABP1/WDR62 second WD40 domain-containing protein</fullName>
    </recommendedName>
</protein>
<dbReference type="SMART" id="SM00320">
    <property type="entry name" value="WD40"/>
    <property type="match status" value="11"/>
</dbReference>
<dbReference type="OrthoDB" id="6154712at2759"/>
<accession>A0A834YZC5</accession>
<organism evidence="4 5">
    <name type="scientific">Tetracentron sinense</name>
    <name type="common">Spur-leaf</name>
    <dbReference type="NCBI Taxonomy" id="13715"/>
    <lineage>
        <taxon>Eukaryota</taxon>
        <taxon>Viridiplantae</taxon>
        <taxon>Streptophyta</taxon>
        <taxon>Embryophyta</taxon>
        <taxon>Tracheophyta</taxon>
        <taxon>Spermatophyta</taxon>
        <taxon>Magnoliopsida</taxon>
        <taxon>Trochodendrales</taxon>
        <taxon>Trochodendraceae</taxon>
        <taxon>Tetracentron</taxon>
    </lineage>
</organism>